<dbReference type="AlphaFoldDB" id="A0AB33IMP7"/>
<dbReference type="Pfam" id="PF15631">
    <property type="entry name" value="Imm-NTF2-2"/>
    <property type="match status" value="1"/>
</dbReference>
<feature type="domain" description="NTF2 fold" evidence="2">
    <location>
        <begin position="97"/>
        <end position="155"/>
    </location>
</feature>
<feature type="transmembrane region" description="Helical" evidence="1">
    <location>
        <begin position="28"/>
        <end position="47"/>
    </location>
</feature>
<keyword evidence="1" id="KW-0812">Transmembrane</keyword>
<proteinExistence type="predicted"/>
<name>A0AB33IMP7_9BACT</name>
<keyword evidence="1" id="KW-1133">Transmembrane helix</keyword>
<gene>
    <name evidence="3" type="ORF">GTC17253_06100</name>
</gene>
<protein>
    <recommendedName>
        <fullName evidence="2">NTF2 fold domain-containing protein</fullName>
    </recommendedName>
</protein>
<evidence type="ECO:0000256" key="1">
    <source>
        <dbReference type="SAM" id="Phobius"/>
    </source>
</evidence>
<reference evidence="3" key="1">
    <citation type="submission" date="2024-07" db="EMBL/GenBank/DDBJ databases">
        <title>Complete genome sequence of Prevotella sp. YM-2024 GTC17253.</title>
        <authorList>
            <person name="Hayashi M."/>
            <person name="Muto Y."/>
            <person name="Tanaka K."/>
            <person name="Niwa H."/>
        </authorList>
    </citation>
    <scope>NUCLEOTIDE SEQUENCE</scope>
    <source>
        <strain evidence="3">GTC17253</strain>
    </source>
</reference>
<keyword evidence="1" id="KW-0472">Membrane</keyword>
<dbReference type="InterPro" id="IPR028921">
    <property type="entry name" value="NTF2_fold_dom"/>
</dbReference>
<dbReference type="EMBL" id="AP035785">
    <property type="protein sequence ID" value="BFO70644.1"/>
    <property type="molecule type" value="Genomic_DNA"/>
</dbReference>
<organism evidence="3">
    <name type="scientific">Prevotella sp. GTC17253</name>
    <dbReference type="NCBI Taxonomy" id="3236793"/>
    <lineage>
        <taxon>Bacteria</taxon>
        <taxon>Pseudomonadati</taxon>
        <taxon>Bacteroidota</taxon>
        <taxon>Bacteroidia</taxon>
        <taxon>Bacteroidales</taxon>
        <taxon>Prevotellaceae</taxon>
        <taxon>Prevotella</taxon>
    </lineage>
</organism>
<sequence length="156" mass="17591">MNSKELNAQYEKSNNQENKMKSQSKYEVIILVIFIAGVLTGITGYLLHTKIVKRAVSPVVDFIEKEEITTGKTGLFDNPDSLGYYLDSGFVPNAKVAYQVAMNILYPIYGYSRIVKEKQLMDKQVWIITGFKDSLSKGGVVELYLRRKDGKVILVA</sequence>
<evidence type="ECO:0000313" key="3">
    <source>
        <dbReference type="EMBL" id="BFO70644.1"/>
    </source>
</evidence>
<evidence type="ECO:0000259" key="2">
    <source>
        <dbReference type="Pfam" id="PF15631"/>
    </source>
</evidence>
<accession>A0AB33IMP7</accession>